<dbReference type="RefSeq" id="WP_119756732.1">
    <property type="nucleotide sequence ID" value="NZ_CP032382.1"/>
</dbReference>
<dbReference type="Proteomes" id="UP000266183">
    <property type="component" value="Chromosome"/>
</dbReference>
<protein>
    <submittedName>
        <fullName evidence="2">DUF4386 domain-containing protein</fullName>
    </submittedName>
</protein>
<organism evidence="2 3">
    <name type="scientific">Chryseolinea soli</name>
    <dbReference type="NCBI Taxonomy" id="2321403"/>
    <lineage>
        <taxon>Bacteria</taxon>
        <taxon>Pseudomonadati</taxon>
        <taxon>Bacteroidota</taxon>
        <taxon>Cytophagia</taxon>
        <taxon>Cytophagales</taxon>
        <taxon>Fulvivirgaceae</taxon>
        <taxon>Chryseolinea</taxon>
    </lineage>
</organism>
<keyword evidence="1" id="KW-1133">Transmembrane helix</keyword>
<evidence type="ECO:0000313" key="2">
    <source>
        <dbReference type="EMBL" id="AYB33498.1"/>
    </source>
</evidence>
<feature type="transmembrane region" description="Helical" evidence="1">
    <location>
        <begin position="149"/>
        <end position="169"/>
    </location>
</feature>
<evidence type="ECO:0000256" key="1">
    <source>
        <dbReference type="SAM" id="Phobius"/>
    </source>
</evidence>
<name>A0A385SXN0_9BACT</name>
<keyword evidence="3" id="KW-1185">Reference proteome</keyword>
<sequence length="243" mass="26961">MNAVIKENGFSPQAYARTGGVLYLIIIVAGLFGEFFVRGKLFVPGDAAATAHQIAASPLLWRIGICVDLVMQVCDIPLMLIFYVLLRPVNRNLALLNLLFNLIQTAVLVANKLNLLMALFVLADAPYLKSIDPDQLHALSYIFIKLHDHGFGIGLIFFGFVCLVEGYLIFRSGYFPKALGVLMQVAGVCYIVNTFTLLLAPQVASQLFPFILMPCFIAELLLGLWLLVKGVNLAKWQERVRRS</sequence>
<dbReference type="AlphaFoldDB" id="A0A385SXN0"/>
<feature type="transmembrane region" description="Helical" evidence="1">
    <location>
        <begin position="98"/>
        <end position="123"/>
    </location>
</feature>
<proteinExistence type="predicted"/>
<dbReference type="Pfam" id="PF14329">
    <property type="entry name" value="DUF4386"/>
    <property type="match status" value="1"/>
</dbReference>
<feature type="transmembrane region" description="Helical" evidence="1">
    <location>
        <begin position="59"/>
        <end position="86"/>
    </location>
</feature>
<keyword evidence="1" id="KW-0472">Membrane</keyword>
<dbReference type="OrthoDB" id="1160166at2"/>
<gene>
    <name evidence="2" type="ORF">D4L85_24200</name>
</gene>
<keyword evidence="1" id="KW-0812">Transmembrane</keyword>
<accession>A0A385SXN0</accession>
<feature type="transmembrane region" description="Helical" evidence="1">
    <location>
        <begin position="21"/>
        <end position="39"/>
    </location>
</feature>
<reference evidence="3" key="1">
    <citation type="submission" date="2018-09" db="EMBL/GenBank/DDBJ databases">
        <title>Chryseolinea sp. KIS68-18 isolated from soil.</title>
        <authorList>
            <person name="Weon H.-Y."/>
            <person name="Kwon S.-W."/>
            <person name="Lee S.A."/>
        </authorList>
    </citation>
    <scope>NUCLEOTIDE SEQUENCE [LARGE SCALE GENOMIC DNA]</scope>
    <source>
        <strain evidence="3">KIS68-18</strain>
    </source>
</reference>
<feature type="transmembrane region" description="Helical" evidence="1">
    <location>
        <begin position="181"/>
        <end position="201"/>
    </location>
</feature>
<dbReference type="EMBL" id="CP032382">
    <property type="protein sequence ID" value="AYB33498.1"/>
    <property type="molecule type" value="Genomic_DNA"/>
</dbReference>
<dbReference type="KEGG" id="chk:D4L85_24200"/>
<evidence type="ECO:0000313" key="3">
    <source>
        <dbReference type="Proteomes" id="UP000266183"/>
    </source>
</evidence>
<feature type="transmembrane region" description="Helical" evidence="1">
    <location>
        <begin position="207"/>
        <end position="228"/>
    </location>
</feature>
<dbReference type="InterPro" id="IPR025495">
    <property type="entry name" value="DUF4386"/>
</dbReference>